<dbReference type="InterPro" id="IPR023366">
    <property type="entry name" value="ATP_synth_asu-like_sf"/>
</dbReference>
<evidence type="ECO:0000313" key="1">
    <source>
        <dbReference type="EMBL" id="QJA87780.1"/>
    </source>
</evidence>
<organism evidence="1">
    <name type="scientific">viral metagenome</name>
    <dbReference type="NCBI Taxonomy" id="1070528"/>
    <lineage>
        <taxon>unclassified sequences</taxon>
        <taxon>metagenomes</taxon>
        <taxon>organismal metagenomes</taxon>
    </lineage>
</organism>
<protein>
    <submittedName>
        <fullName evidence="1">Uncharacterized protein</fullName>
    </submittedName>
</protein>
<sequence length="313" mass="34981">MNVDSLITQVYYRTGRASAITAGTFDTETLYALNQTLREVNLSINFQELMAFDKTSLSLIANTQSYDLPSDFLKMIQIWNNDSFSSELMRITPPEYKVYLDNVDTDTGTDPTYYDILGESSAAKQIYFFPYRASVETGSITAFADYSGTVAGTVLATDASHGLATGNTITIVSTGGTFDGTYTVTYVSSDTFYFTLAWPGATDTATWTRKHYIPMVYIKKVTDMAAGGSANVISTYYPDLLIEGATYYLYRDSIYHDQPEKIAFRQQQYARQIELAKVAQSQPDRISRVLPKRLLPTKAGKMYYAQTSGYQDN</sequence>
<accession>A0A6M3L0J9</accession>
<gene>
    <name evidence="1" type="ORF">MM415B02895_0002</name>
</gene>
<dbReference type="Pfam" id="PF24175">
    <property type="entry name" value="SU10_adaptor"/>
    <property type="match status" value="1"/>
</dbReference>
<name>A0A6M3L0J9_9ZZZZ</name>
<proteinExistence type="predicted"/>
<dbReference type="AlphaFoldDB" id="A0A6M3L0J9"/>
<reference evidence="1" key="1">
    <citation type="submission" date="2020-03" db="EMBL/GenBank/DDBJ databases">
        <title>The deep terrestrial virosphere.</title>
        <authorList>
            <person name="Holmfeldt K."/>
            <person name="Nilsson E."/>
            <person name="Simone D."/>
            <person name="Lopez-Fernandez M."/>
            <person name="Wu X."/>
            <person name="de Brujin I."/>
            <person name="Lundin D."/>
            <person name="Andersson A."/>
            <person name="Bertilsson S."/>
            <person name="Dopson M."/>
        </authorList>
    </citation>
    <scope>NUCLEOTIDE SEQUENCE</scope>
    <source>
        <strain evidence="1">MM415B02895</strain>
    </source>
</reference>
<dbReference type="InterPro" id="IPR056209">
    <property type="entry name" value="SU10_adaptor"/>
</dbReference>
<dbReference type="Gene3D" id="2.40.30.20">
    <property type="match status" value="1"/>
</dbReference>
<dbReference type="EMBL" id="MT142732">
    <property type="protein sequence ID" value="QJA87780.1"/>
    <property type="molecule type" value="Genomic_DNA"/>
</dbReference>